<dbReference type="EMBL" id="MU274900">
    <property type="protein sequence ID" value="KAI0094697.1"/>
    <property type="molecule type" value="Genomic_DNA"/>
</dbReference>
<proteinExistence type="predicted"/>
<dbReference type="Proteomes" id="UP001055072">
    <property type="component" value="Unassembled WGS sequence"/>
</dbReference>
<evidence type="ECO:0000313" key="2">
    <source>
        <dbReference type="Proteomes" id="UP001055072"/>
    </source>
</evidence>
<gene>
    <name evidence="1" type="ORF">BDY19DRAFT_36573</name>
</gene>
<protein>
    <submittedName>
        <fullName evidence="1">Uncharacterized protein</fullName>
    </submittedName>
</protein>
<accession>A0ACB8UKP9</accession>
<evidence type="ECO:0000313" key="1">
    <source>
        <dbReference type="EMBL" id="KAI0094697.1"/>
    </source>
</evidence>
<organism evidence="1 2">
    <name type="scientific">Irpex rosettiformis</name>
    <dbReference type="NCBI Taxonomy" id="378272"/>
    <lineage>
        <taxon>Eukaryota</taxon>
        <taxon>Fungi</taxon>
        <taxon>Dikarya</taxon>
        <taxon>Basidiomycota</taxon>
        <taxon>Agaricomycotina</taxon>
        <taxon>Agaricomycetes</taxon>
        <taxon>Polyporales</taxon>
        <taxon>Irpicaceae</taxon>
        <taxon>Irpex</taxon>
    </lineage>
</organism>
<name>A0ACB8UKP9_9APHY</name>
<comment type="caution">
    <text evidence="1">The sequence shown here is derived from an EMBL/GenBank/DDBJ whole genome shotgun (WGS) entry which is preliminary data.</text>
</comment>
<reference evidence="1" key="1">
    <citation type="journal article" date="2021" name="Environ. Microbiol.">
        <title>Gene family expansions and transcriptome signatures uncover fungal adaptations to wood decay.</title>
        <authorList>
            <person name="Hage H."/>
            <person name="Miyauchi S."/>
            <person name="Viragh M."/>
            <person name="Drula E."/>
            <person name="Min B."/>
            <person name="Chaduli D."/>
            <person name="Navarro D."/>
            <person name="Favel A."/>
            <person name="Norest M."/>
            <person name="Lesage-Meessen L."/>
            <person name="Balint B."/>
            <person name="Merenyi Z."/>
            <person name="de Eugenio L."/>
            <person name="Morin E."/>
            <person name="Martinez A.T."/>
            <person name="Baldrian P."/>
            <person name="Stursova M."/>
            <person name="Martinez M.J."/>
            <person name="Novotny C."/>
            <person name="Magnuson J.K."/>
            <person name="Spatafora J.W."/>
            <person name="Maurice S."/>
            <person name="Pangilinan J."/>
            <person name="Andreopoulos W."/>
            <person name="LaButti K."/>
            <person name="Hundley H."/>
            <person name="Na H."/>
            <person name="Kuo A."/>
            <person name="Barry K."/>
            <person name="Lipzen A."/>
            <person name="Henrissat B."/>
            <person name="Riley R."/>
            <person name="Ahrendt S."/>
            <person name="Nagy L.G."/>
            <person name="Grigoriev I.V."/>
            <person name="Martin F."/>
            <person name="Rosso M.N."/>
        </authorList>
    </citation>
    <scope>NUCLEOTIDE SEQUENCE</scope>
    <source>
        <strain evidence="1">CBS 384.51</strain>
    </source>
</reference>
<sequence length="969" mass="105125">MAQSPPPLKHPVAISPTPASSQTGLVTSPSNFIPRKEFLKDHRTASSFSLLALSSSNLVRLYSFSDALINLLRRLFNQKDLIAAEREHAPKQFHEFALEGKPWSSSKSISSEKLIVDILAIVLHSGYTFLSTIDYGREADDKLAMAFSRPVLHSNSNGPFGYAPINSSVVSLNAPPRTPFAISFASSTLLRVVGPPLRSTPAILTAVRGAWPRGVVYDKKVGDATFEFKLKGYKCEWISPIHVSHRTHVDCCLGFQEDTFPMDSLNHILGLLTSLDGHGFTLLTSLSFNKPSRMKDLWIFTGISDEHSPPPTPTTLTHEPKRDPFAYSIIPGPSPLSARAEKHSSPGIISSTSPPNGHVRSASEQLPSSSASLKAIGLPFGTAPTAPVPKPSPKSKLPKAFLSSKLNRSSSSGTRLSRTGTPTMEHGSRPSPAQMVRSLSNPSVGSVDMTGIGRRSMSNSPRTPDVFYMTDGRGKAVPGQEYNPFNESLKPNAQPPHAAFIKVTTPKSDRRASLDSKNTYERPSLRPKIRRSSTIPVTLDSQESNPSTSRIEQPSTVAAQVSAGPEHVLTRGNELPHAKRKGRELPAPLRLSELRRTPTPPLLTPGTFRDSAFSWQTSKTQEVPIIWIGHEPDPSKNNDRSVILAGNISSESHRNVRSVLHTSANDHPEVDRTNSGPLPPGGWVSLSTPREEKSDVSQQSYKLIPPTIREYPSREEDQRQNRRMSKSTTKHFVQASGGDVGKDALYRSTERGAERRAEEVTMGTMGHTARTSGSTTVSSVQPPDSIVVPKPKPVKRESAMSGWVMVNVEGAPGSTSSSNSPSRTGKSPSQSPPGSRPNVRHRRSNSDSGLLRPQINNSPVGNALAPATMSSAVKSIAMLDAIDANKEEREKSYTSSGLKRIFHRARGSESDSGGKNSTLRRKTTPDSVGSKGKELGRVQSEEKHSLKDRLKTRASPPAVKTGTTRQSID</sequence>
<keyword evidence="2" id="KW-1185">Reference proteome</keyword>